<evidence type="ECO:0000256" key="7">
    <source>
        <dbReference type="SAM" id="Coils"/>
    </source>
</evidence>
<accession>A0ABP0BNS1</accession>
<evidence type="ECO:0000256" key="1">
    <source>
        <dbReference type="ARBA" id="ARBA00003807"/>
    </source>
</evidence>
<feature type="coiled-coil region" evidence="7">
    <location>
        <begin position="97"/>
        <end position="144"/>
    </location>
</feature>
<evidence type="ECO:0000256" key="8">
    <source>
        <dbReference type="SAM" id="MobiDB-lite"/>
    </source>
</evidence>
<evidence type="ECO:0000256" key="4">
    <source>
        <dbReference type="ARBA" id="ARBA00014971"/>
    </source>
</evidence>
<protein>
    <recommendedName>
        <fullName evidence="4">Biogenesis of lysosome-related organelles complex 1 subunit CNL1</fullName>
    </recommendedName>
    <alternativeName>
        <fullName evidence="6">CNO-like protein 1</fullName>
    </alternativeName>
</protein>
<gene>
    <name evidence="9" type="ORF">SCUCBS95973_004406</name>
</gene>
<evidence type="ECO:0000256" key="5">
    <source>
        <dbReference type="ARBA" id="ARBA00022490"/>
    </source>
</evidence>
<dbReference type="PANTHER" id="PTHR39145">
    <property type="entry name" value="BIOGENESIS OF LYSOSOME-RELATED ORGANELLES COMPLEX 1 SUBUNIT CNL1"/>
    <property type="match status" value="1"/>
</dbReference>
<keyword evidence="5" id="KW-0963">Cytoplasm</keyword>
<comment type="caution">
    <text evidence="9">The sequence shown here is derived from an EMBL/GenBank/DDBJ whole genome shotgun (WGS) entry which is preliminary data.</text>
</comment>
<comment type="subcellular location">
    <subcellularLocation>
        <location evidence="2">Cytoplasm</location>
    </subcellularLocation>
</comment>
<comment type="similarity">
    <text evidence="3">Belongs to the BLOC1S4 family.</text>
</comment>
<dbReference type="EMBL" id="CAWUHB010000022">
    <property type="protein sequence ID" value="CAK7221177.1"/>
    <property type="molecule type" value="Genomic_DNA"/>
</dbReference>
<evidence type="ECO:0000256" key="3">
    <source>
        <dbReference type="ARBA" id="ARBA00007289"/>
    </source>
</evidence>
<proteinExistence type="inferred from homology"/>
<feature type="compositionally biased region" description="Basic residues" evidence="8">
    <location>
        <begin position="154"/>
        <end position="172"/>
    </location>
</feature>
<dbReference type="Proteomes" id="UP001642405">
    <property type="component" value="Unassembled WGS sequence"/>
</dbReference>
<evidence type="ECO:0000313" key="10">
    <source>
        <dbReference type="Proteomes" id="UP001642405"/>
    </source>
</evidence>
<comment type="function">
    <text evidence="1">Component of the biogenesis of lysosome-related organelles complex-1 (BLOC-1), a complex that is involved in endosomal cargo sorting.</text>
</comment>
<dbReference type="InterPro" id="IPR034455">
    <property type="entry name" value="CNL1"/>
</dbReference>
<name>A0ABP0BNS1_9PEZI</name>
<keyword evidence="10" id="KW-1185">Reference proteome</keyword>
<sequence>MPPSQVVDPTQLNLSSDELLLLREGQSALARGAGSSSSRAASRASSQGVFLLNHATLQALEAHFKRVMDHIANQVAYLSEQTQVATQMMYDETGQMIVDADAEIRRFRKINEQIEELDMDFDRIENIHAIVRDIRERIEIAEQELDHSSSHPSSSRHREGHRTGHSGRHRHR</sequence>
<evidence type="ECO:0000256" key="6">
    <source>
        <dbReference type="ARBA" id="ARBA00029995"/>
    </source>
</evidence>
<reference evidence="9 10" key="1">
    <citation type="submission" date="2024-01" db="EMBL/GenBank/DDBJ databases">
        <authorList>
            <person name="Allen C."/>
            <person name="Tagirdzhanova G."/>
        </authorList>
    </citation>
    <scope>NUCLEOTIDE SEQUENCE [LARGE SCALE GENOMIC DNA]</scope>
</reference>
<feature type="region of interest" description="Disordered" evidence="8">
    <location>
        <begin position="144"/>
        <end position="172"/>
    </location>
</feature>
<organism evidence="9 10">
    <name type="scientific">Sporothrix curviconia</name>
    <dbReference type="NCBI Taxonomy" id="1260050"/>
    <lineage>
        <taxon>Eukaryota</taxon>
        <taxon>Fungi</taxon>
        <taxon>Dikarya</taxon>
        <taxon>Ascomycota</taxon>
        <taxon>Pezizomycotina</taxon>
        <taxon>Sordariomycetes</taxon>
        <taxon>Sordariomycetidae</taxon>
        <taxon>Ophiostomatales</taxon>
        <taxon>Ophiostomataceae</taxon>
        <taxon>Sporothrix</taxon>
    </lineage>
</organism>
<dbReference type="PANTHER" id="PTHR39145:SF1">
    <property type="entry name" value="BIOGENESIS OF LYSOSOME-RELATED ORGANELLES COMPLEX 1 SUBUNIT CNL1"/>
    <property type="match status" value="1"/>
</dbReference>
<evidence type="ECO:0000313" key="9">
    <source>
        <dbReference type="EMBL" id="CAK7221177.1"/>
    </source>
</evidence>
<evidence type="ECO:0000256" key="2">
    <source>
        <dbReference type="ARBA" id="ARBA00004496"/>
    </source>
</evidence>
<keyword evidence="7" id="KW-0175">Coiled coil</keyword>